<evidence type="ECO:0000256" key="2">
    <source>
        <dbReference type="ARBA" id="ARBA00010992"/>
    </source>
</evidence>
<evidence type="ECO:0000256" key="4">
    <source>
        <dbReference type="ARBA" id="ARBA00022692"/>
    </source>
</evidence>
<evidence type="ECO:0000256" key="3">
    <source>
        <dbReference type="ARBA" id="ARBA00022448"/>
    </source>
</evidence>
<dbReference type="PROSITE" id="PS00216">
    <property type="entry name" value="SUGAR_TRANSPORT_1"/>
    <property type="match status" value="1"/>
</dbReference>
<evidence type="ECO:0000256" key="5">
    <source>
        <dbReference type="ARBA" id="ARBA00022989"/>
    </source>
</evidence>
<feature type="domain" description="Major facilitator superfamily (MFS) profile" evidence="8">
    <location>
        <begin position="1"/>
        <end position="104"/>
    </location>
</feature>
<evidence type="ECO:0000259" key="8">
    <source>
        <dbReference type="PROSITE" id="PS50850"/>
    </source>
</evidence>
<dbReference type="PANTHER" id="PTHR48020">
    <property type="entry name" value="PROTON MYO-INOSITOL COTRANSPORTER"/>
    <property type="match status" value="1"/>
</dbReference>
<dbReference type="SUPFAM" id="SSF103473">
    <property type="entry name" value="MFS general substrate transporter"/>
    <property type="match status" value="1"/>
</dbReference>
<gene>
    <name evidence="9" type="ORF">DS421_19g668630</name>
</gene>
<keyword evidence="4 7" id="KW-0812">Transmembrane</keyword>
<dbReference type="InterPro" id="IPR050814">
    <property type="entry name" value="Myo-inositol_Transporter"/>
</dbReference>
<evidence type="ECO:0000313" key="10">
    <source>
        <dbReference type="Proteomes" id="UP000464620"/>
    </source>
</evidence>
<dbReference type="EMBL" id="CP031001">
    <property type="protein sequence ID" value="QHN79264.1"/>
    <property type="molecule type" value="Genomic_DNA"/>
</dbReference>
<dbReference type="PANTHER" id="PTHR48020:SF46">
    <property type="entry name" value="SUGAR PORTER (SP) FAMILY MFS TRANSPORTER"/>
    <property type="match status" value="1"/>
</dbReference>
<comment type="subcellular location">
    <subcellularLocation>
        <location evidence="1">Membrane</location>
        <topology evidence="1">Multi-pass membrane protein</topology>
    </subcellularLocation>
</comment>
<keyword evidence="6 7" id="KW-0472">Membrane</keyword>
<proteinExistence type="inferred from homology"/>
<dbReference type="InterPro" id="IPR036259">
    <property type="entry name" value="MFS_trans_sf"/>
</dbReference>
<dbReference type="Proteomes" id="UP000464620">
    <property type="component" value="Chromosome B09"/>
</dbReference>
<keyword evidence="5 7" id="KW-1133">Transmembrane helix</keyword>
<evidence type="ECO:0000256" key="7">
    <source>
        <dbReference type="SAM" id="Phobius"/>
    </source>
</evidence>
<dbReference type="InterPro" id="IPR005829">
    <property type="entry name" value="Sugar_transporter_CS"/>
</dbReference>
<dbReference type="GO" id="GO:0022857">
    <property type="term" value="F:transmembrane transporter activity"/>
    <property type="evidence" value="ECO:0007669"/>
    <property type="project" value="InterPro"/>
</dbReference>
<reference evidence="9 10" key="1">
    <citation type="submission" date="2020-01" db="EMBL/GenBank/DDBJ databases">
        <title>Genome sequence of Arachis hypogaea, cultivar Shitouqi.</title>
        <authorList>
            <person name="Zhuang W."/>
            <person name="Chen H."/>
            <person name="Varshney R."/>
            <person name="Wang D."/>
            <person name="Ming R."/>
        </authorList>
    </citation>
    <scope>NUCLEOTIDE SEQUENCE [LARGE SCALE GENOMIC DNA]</scope>
    <source>
        <tissue evidence="9">Young leaf</tissue>
    </source>
</reference>
<dbReference type="InterPro" id="IPR005828">
    <property type="entry name" value="MFS_sugar_transport-like"/>
</dbReference>
<comment type="similarity">
    <text evidence="2">Belongs to the major facilitator superfamily. Sugar transporter (TC 2.A.1.1) family.</text>
</comment>
<evidence type="ECO:0000256" key="1">
    <source>
        <dbReference type="ARBA" id="ARBA00004141"/>
    </source>
</evidence>
<dbReference type="Gene3D" id="1.20.1250.20">
    <property type="entry name" value="MFS general substrate transporter like domains"/>
    <property type="match status" value="1"/>
</dbReference>
<feature type="transmembrane region" description="Helical" evidence="7">
    <location>
        <begin position="70"/>
        <end position="90"/>
    </location>
</feature>
<dbReference type="AlphaFoldDB" id="A0A6B9VEZ5"/>
<dbReference type="PROSITE" id="PS50850">
    <property type="entry name" value="MFS"/>
    <property type="match status" value="1"/>
</dbReference>
<dbReference type="Pfam" id="PF00083">
    <property type="entry name" value="Sugar_tr"/>
    <property type="match status" value="1"/>
</dbReference>
<evidence type="ECO:0000313" key="9">
    <source>
        <dbReference type="EMBL" id="QHN79264.1"/>
    </source>
</evidence>
<dbReference type="InterPro" id="IPR020846">
    <property type="entry name" value="MFS_dom"/>
</dbReference>
<protein>
    <submittedName>
        <fullName evidence="9">Inositol transporter</fullName>
    </submittedName>
</protein>
<evidence type="ECO:0000256" key="6">
    <source>
        <dbReference type="ARBA" id="ARBA00023136"/>
    </source>
</evidence>
<organism evidence="9 10">
    <name type="scientific">Arachis hypogaea</name>
    <name type="common">Peanut</name>
    <dbReference type="NCBI Taxonomy" id="3818"/>
    <lineage>
        <taxon>Eukaryota</taxon>
        <taxon>Viridiplantae</taxon>
        <taxon>Streptophyta</taxon>
        <taxon>Embryophyta</taxon>
        <taxon>Tracheophyta</taxon>
        <taxon>Spermatophyta</taxon>
        <taxon>Magnoliopsida</taxon>
        <taxon>eudicotyledons</taxon>
        <taxon>Gunneridae</taxon>
        <taxon>Pentapetalae</taxon>
        <taxon>rosids</taxon>
        <taxon>fabids</taxon>
        <taxon>Fabales</taxon>
        <taxon>Fabaceae</taxon>
        <taxon>Papilionoideae</taxon>
        <taxon>50 kb inversion clade</taxon>
        <taxon>dalbergioids sensu lato</taxon>
        <taxon>Dalbergieae</taxon>
        <taxon>Pterocarpus clade</taxon>
        <taxon>Arachis</taxon>
    </lineage>
</organism>
<accession>A0A6B9VEZ5</accession>
<keyword evidence="3" id="KW-0813">Transport</keyword>
<feature type="transmembrane region" description="Helical" evidence="7">
    <location>
        <begin position="40"/>
        <end position="63"/>
    </location>
</feature>
<dbReference type="GO" id="GO:0016020">
    <property type="term" value="C:membrane"/>
    <property type="evidence" value="ECO:0007669"/>
    <property type="project" value="UniProtKB-SubCell"/>
</dbReference>
<sequence>MAGFKSNEPALFLSLVVAALNAAGTILGIYLIDIAGRKKLVIGSLSGVVGTLILLSVSCIIIGNENKRQVFGWLVIAGLGVYILFFTLGMGPVPWTMNSEIYPE</sequence>
<name>A0A6B9VEZ5_ARAHY</name>